<reference evidence="1 2" key="1">
    <citation type="submission" date="2016-02" db="EMBL/GenBank/DDBJ databases">
        <title>Discovery of a natural microsporidian pathogen with a broad tissue tropism in Caenorhabditis elegans.</title>
        <authorList>
            <person name="Luallen R.J."/>
            <person name="Reinke A.W."/>
            <person name="Tong L."/>
            <person name="Botts M.R."/>
            <person name="Felix M.-A."/>
            <person name="Troemel E.R."/>
        </authorList>
    </citation>
    <scope>NUCLEOTIDE SEQUENCE [LARGE SCALE GENOMIC DNA]</scope>
    <source>
        <strain evidence="1 2">JUm2807</strain>
    </source>
</reference>
<evidence type="ECO:0000313" key="1">
    <source>
        <dbReference type="EMBL" id="OAG31099.1"/>
    </source>
</evidence>
<evidence type="ECO:0008006" key="3">
    <source>
        <dbReference type="Google" id="ProtNLM"/>
    </source>
</evidence>
<keyword evidence="2" id="KW-1185">Reference proteome</keyword>
<protein>
    <recommendedName>
        <fullName evidence="3">Translocation protein SEC66</fullName>
    </recommendedName>
</protein>
<name>A0A177EJD5_9MICR</name>
<dbReference type="EMBL" id="LTDL01000022">
    <property type="protein sequence ID" value="OAG31099.1"/>
    <property type="molecule type" value="Genomic_DNA"/>
</dbReference>
<comment type="caution">
    <text evidence="1">The sequence shown here is derived from an EMBL/GenBank/DDBJ whole genome shotgun (WGS) entry which is preliminary data.</text>
</comment>
<dbReference type="VEuPathDB" id="MicrosporidiaDB:NEDG_01873"/>
<accession>A0A177EJD5</accession>
<sequence>MLQFVAIGVAISLGIVLYIRRGQIKKGYYISKYKNKYLEEYLEADPELPQADLYKILMQAAALLLEQEEELERESKWVNTLFYARMISSHTWHDLKTAKEELDFEKITVEGELGRFAKLAKTNELPSRQKKNLFYEIPAEDVSELKRNLYKKLVKGKLEEASDISPEAA</sequence>
<dbReference type="GeneID" id="93648223"/>
<organism evidence="1 2">
    <name type="scientific">Nematocida displodere</name>
    <dbReference type="NCBI Taxonomy" id="1805483"/>
    <lineage>
        <taxon>Eukaryota</taxon>
        <taxon>Fungi</taxon>
        <taxon>Fungi incertae sedis</taxon>
        <taxon>Microsporidia</taxon>
        <taxon>Nematocida</taxon>
    </lineage>
</organism>
<evidence type="ECO:0000313" key="2">
    <source>
        <dbReference type="Proteomes" id="UP000185944"/>
    </source>
</evidence>
<dbReference type="AlphaFoldDB" id="A0A177EJD5"/>
<dbReference type="Proteomes" id="UP000185944">
    <property type="component" value="Unassembled WGS sequence"/>
</dbReference>
<dbReference type="RefSeq" id="XP_067544823.1">
    <property type="nucleotide sequence ID" value="XM_067689291.1"/>
</dbReference>
<proteinExistence type="predicted"/>
<gene>
    <name evidence="1" type="ORF">NEDG_01873</name>
</gene>
<dbReference type="OrthoDB" id="2194397at2759"/>